<gene>
    <name evidence="13" type="ORF">JCM15548_11211</name>
</gene>
<dbReference type="RefSeq" id="WP_062122843.1">
    <property type="nucleotide sequence ID" value="NZ_BAZW01000006.1"/>
</dbReference>
<evidence type="ECO:0000256" key="3">
    <source>
        <dbReference type="ARBA" id="ARBA00022448"/>
    </source>
</evidence>
<dbReference type="EMBL" id="BAZW01000006">
    <property type="protein sequence ID" value="GAO29056.1"/>
    <property type="molecule type" value="Genomic_DNA"/>
</dbReference>
<evidence type="ECO:0000256" key="2">
    <source>
        <dbReference type="ARBA" id="ARBA00007543"/>
    </source>
</evidence>
<dbReference type="GO" id="GO:0016682">
    <property type="term" value="F:oxidoreductase activity, acting on diphenols and related substances as donors, oxygen as acceptor"/>
    <property type="evidence" value="ECO:0007669"/>
    <property type="project" value="TreeGrafter"/>
</dbReference>
<feature type="transmembrane region" description="Helical" evidence="12">
    <location>
        <begin position="12"/>
        <end position="41"/>
    </location>
</feature>
<keyword evidence="10" id="KW-0408">Iron</keyword>
<dbReference type="PANTHER" id="PTHR43141">
    <property type="entry name" value="CYTOCHROME BD2 SUBUNIT II"/>
    <property type="match status" value="1"/>
</dbReference>
<evidence type="ECO:0000256" key="6">
    <source>
        <dbReference type="ARBA" id="ARBA00022692"/>
    </source>
</evidence>
<feature type="transmembrane region" description="Helical" evidence="12">
    <location>
        <begin position="287"/>
        <end position="307"/>
    </location>
</feature>
<accession>A0A0E9LVB4</accession>
<feature type="transmembrane region" description="Helical" evidence="12">
    <location>
        <begin position="125"/>
        <end position="151"/>
    </location>
</feature>
<dbReference type="InterPro" id="IPR003317">
    <property type="entry name" value="Cyt-d_oxidase_su2"/>
</dbReference>
<feature type="transmembrane region" description="Helical" evidence="12">
    <location>
        <begin position="337"/>
        <end position="356"/>
    </location>
</feature>
<evidence type="ECO:0000256" key="12">
    <source>
        <dbReference type="SAM" id="Phobius"/>
    </source>
</evidence>
<evidence type="ECO:0000256" key="11">
    <source>
        <dbReference type="ARBA" id="ARBA00023136"/>
    </source>
</evidence>
<keyword evidence="14" id="KW-1185">Reference proteome</keyword>
<dbReference type="GO" id="GO:0070069">
    <property type="term" value="C:cytochrome complex"/>
    <property type="evidence" value="ECO:0007669"/>
    <property type="project" value="TreeGrafter"/>
</dbReference>
<dbReference type="Proteomes" id="UP000032900">
    <property type="component" value="Unassembled WGS sequence"/>
</dbReference>
<evidence type="ECO:0000256" key="5">
    <source>
        <dbReference type="ARBA" id="ARBA00022617"/>
    </source>
</evidence>
<dbReference type="GO" id="GO:0005886">
    <property type="term" value="C:plasma membrane"/>
    <property type="evidence" value="ECO:0007669"/>
    <property type="project" value="UniProtKB-SubCell"/>
</dbReference>
<comment type="caution">
    <text evidence="13">The sequence shown here is derived from an EMBL/GenBank/DDBJ whole genome shotgun (WGS) entry which is preliminary data.</text>
</comment>
<evidence type="ECO:0000313" key="14">
    <source>
        <dbReference type="Proteomes" id="UP000032900"/>
    </source>
</evidence>
<feature type="transmembrane region" description="Helical" evidence="12">
    <location>
        <begin position="250"/>
        <end position="275"/>
    </location>
</feature>
<comment type="subcellular location">
    <subcellularLocation>
        <location evidence="1">Cell membrane</location>
        <topology evidence="1">Multi-pass membrane protein</topology>
    </subcellularLocation>
</comment>
<keyword evidence="3" id="KW-0813">Transport</keyword>
<feature type="transmembrane region" description="Helical" evidence="12">
    <location>
        <begin position="210"/>
        <end position="230"/>
    </location>
</feature>
<dbReference type="GO" id="GO:0046872">
    <property type="term" value="F:metal ion binding"/>
    <property type="evidence" value="ECO:0007669"/>
    <property type="project" value="UniProtKB-KW"/>
</dbReference>
<keyword evidence="7" id="KW-0479">Metal-binding</keyword>
<dbReference type="AlphaFoldDB" id="A0A0E9LVB4"/>
<keyword evidence="9 12" id="KW-1133">Transmembrane helix</keyword>
<dbReference type="GO" id="GO:0019646">
    <property type="term" value="P:aerobic electron transport chain"/>
    <property type="evidence" value="ECO:0007669"/>
    <property type="project" value="TreeGrafter"/>
</dbReference>
<feature type="transmembrane region" description="Helical" evidence="12">
    <location>
        <begin position="87"/>
        <end position="104"/>
    </location>
</feature>
<sequence>MFETLSHLALQQYWWIIISVLGAALVLLMFVQGGQTLFFTLSKTPEERTLLINVLGRKWEFTFTTLVTFGGAFFASFPLFYSTSFGGAYWAWMILLFAFIIQAVSYEYRSWPGNFLGGRTYEVFLFINGLLGTFLLGVVVASFFTGSPFLINDMNQSFWQSPWRGIELLFNLHNLTLGLAVFFLARTLGLLYFLNSIEDEELQIRIRKRLLVNGLPFLLFFLTFITWLMLRDGFAVHPDTGVIFMQEYKYFINFIEMPVVLILFLTGVVLVLYGIGVSVFKETSKGIWLAGPGTFLTVFSLFLIAGFNNTAFYPSSSDLQSAITIMNGSSSHFTLTVMSYTSLMVPFVFAYIWYTWRAINRHKMNKEELKSENHIY</sequence>
<keyword evidence="5" id="KW-0349">Heme</keyword>
<protein>
    <submittedName>
        <fullName evidence="13">Cytochrome d ubiquinol oxidase subunit II</fullName>
    </submittedName>
</protein>
<evidence type="ECO:0000313" key="13">
    <source>
        <dbReference type="EMBL" id="GAO29056.1"/>
    </source>
</evidence>
<evidence type="ECO:0000256" key="9">
    <source>
        <dbReference type="ARBA" id="ARBA00022989"/>
    </source>
</evidence>
<dbReference type="GO" id="GO:0009055">
    <property type="term" value="F:electron transfer activity"/>
    <property type="evidence" value="ECO:0007669"/>
    <property type="project" value="TreeGrafter"/>
</dbReference>
<organism evidence="13 14">
    <name type="scientific">Geofilum rubicundum JCM 15548</name>
    <dbReference type="NCBI Taxonomy" id="1236989"/>
    <lineage>
        <taxon>Bacteria</taxon>
        <taxon>Pseudomonadati</taxon>
        <taxon>Bacteroidota</taxon>
        <taxon>Bacteroidia</taxon>
        <taxon>Marinilabiliales</taxon>
        <taxon>Marinilabiliaceae</taxon>
        <taxon>Geofilum</taxon>
    </lineage>
</organism>
<dbReference type="STRING" id="1236989.JCM15548_11211"/>
<evidence type="ECO:0000256" key="8">
    <source>
        <dbReference type="ARBA" id="ARBA00022982"/>
    </source>
</evidence>
<evidence type="ECO:0000256" key="7">
    <source>
        <dbReference type="ARBA" id="ARBA00022723"/>
    </source>
</evidence>
<evidence type="ECO:0000256" key="10">
    <source>
        <dbReference type="ARBA" id="ARBA00023004"/>
    </source>
</evidence>
<keyword evidence="4" id="KW-1003">Cell membrane</keyword>
<feature type="transmembrane region" description="Helical" evidence="12">
    <location>
        <begin position="171"/>
        <end position="194"/>
    </location>
</feature>
<evidence type="ECO:0000256" key="1">
    <source>
        <dbReference type="ARBA" id="ARBA00004651"/>
    </source>
</evidence>
<reference evidence="13 14" key="1">
    <citation type="journal article" date="2015" name="Microbes Environ.">
        <title>Distribution and evolution of nitrogen fixation genes in the phylum bacteroidetes.</title>
        <authorList>
            <person name="Inoue J."/>
            <person name="Oshima K."/>
            <person name="Suda W."/>
            <person name="Sakamoto M."/>
            <person name="Iino T."/>
            <person name="Noda S."/>
            <person name="Hongoh Y."/>
            <person name="Hattori M."/>
            <person name="Ohkuma M."/>
        </authorList>
    </citation>
    <scope>NUCLEOTIDE SEQUENCE [LARGE SCALE GENOMIC DNA]</scope>
    <source>
        <strain evidence="13">JCM 15548</strain>
    </source>
</reference>
<proteinExistence type="inferred from homology"/>
<dbReference type="OrthoDB" id="9776710at2"/>
<keyword evidence="8" id="KW-0249">Electron transport</keyword>
<dbReference type="Pfam" id="PF02322">
    <property type="entry name" value="Cyt_bd_oxida_II"/>
    <property type="match status" value="1"/>
</dbReference>
<dbReference type="PANTHER" id="PTHR43141:SF5">
    <property type="entry name" value="CYTOCHROME BD-I UBIQUINOL OXIDASE SUBUNIT 2"/>
    <property type="match status" value="1"/>
</dbReference>
<name>A0A0E9LVB4_9BACT</name>
<keyword evidence="6 12" id="KW-0812">Transmembrane</keyword>
<comment type="similarity">
    <text evidence="2">Belongs to the cytochrome ubiquinol oxidase subunit 2 family.</text>
</comment>
<evidence type="ECO:0000256" key="4">
    <source>
        <dbReference type="ARBA" id="ARBA00022475"/>
    </source>
</evidence>
<keyword evidence="11 12" id="KW-0472">Membrane</keyword>